<feature type="compositionally biased region" description="Basic and acidic residues" evidence="1">
    <location>
        <begin position="180"/>
        <end position="223"/>
    </location>
</feature>
<evidence type="ECO:0000313" key="3">
    <source>
        <dbReference type="EMBL" id="KTB30768.1"/>
    </source>
</evidence>
<sequence length="239" mass="26296">MLSSFILSALFLATSAFAGPIAPPVAQDIVNSQPISFNNYNNILSLNGFDDFRGVDNFDGSRNAQVVVVQEQQQVCRTQQIAVVQQRLIVLQEMAKRILTEQVCDVVTQTVILQQLQSGLTVFQRDVERVTTRQVGFDQQIAAMITQIINADGTLSEGDLGFSGIDVGNQTVVVSGNNWDDAKSPEAVKKAKEAAQEASKKSTEENKKADESNDENKDAEEQNKNSTDAKPARRWFVPF</sequence>
<comment type="caution">
    <text evidence="3">The sequence shown here is derived from an EMBL/GenBank/DDBJ whole genome shotgun (WGS) entry which is preliminary data.</text>
</comment>
<gene>
    <name evidence="3" type="ORF">WG66_16674</name>
</gene>
<organism evidence="3 4">
    <name type="scientific">Moniliophthora roreri</name>
    <name type="common">Frosty pod rot fungus</name>
    <name type="synonym">Monilia roreri</name>
    <dbReference type="NCBI Taxonomy" id="221103"/>
    <lineage>
        <taxon>Eukaryota</taxon>
        <taxon>Fungi</taxon>
        <taxon>Dikarya</taxon>
        <taxon>Basidiomycota</taxon>
        <taxon>Agaricomycotina</taxon>
        <taxon>Agaricomycetes</taxon>
        <taxon>Agaricomycetidae</taxon>
        <taxon>Agaricales</taxon>
        <taxon>Marasmiineae</taxon>
        <taxon>Marasmiaceae</taxon>
        <taxon>Moniliophthora</taxon>
    </lineage>
</organism>
<dbReference type="AlphaFoldDB" id="A0A0W0F367"/>
<protein>
    <submittedName>
        <fullName evidence="3">Uncharacterized protein</fullName>
    </submittedName>
</protein>
<feature type="chain" id="PRO_5006901407" evidence="2">
    <location>
        <begin position="19"/>
        <end position="239"/>
    </location>
</feature>
<name>A0A0W0F367_MONRR</name>
<dbReference type="Proteomes" id="UP000054988">
    <property type="component" value="Unassembled WGS sequence"/>
</dbReference>
<evidence type="ECO:0000256" key="2">
    <source>
        <dbReference type="SAM" id="SignalP"/>
    </source>
</evidence>
<accession>A0A0W0F367</accession>
<keyword evidence="2" id="KW-0732">Signal</keyword>
<evidence type="ECO:0000313" key="4">
    <source>
        <dbReference type="Proteomes" id="UP000054988"/>
    </source>
</evidence>
<evidence type="ECO:0000256" key="1">
    <source>
        <dbReference type="SAM" id="MobiDB-lite"/>
    </source>
</evidence>
<proteinExistence type="predicted"/>
<feature type="signal peptide" evidence="2">
    <location>
        <begin position="1"/>
        <end position="18"/>
    </location>
</feature>
<feature type="region of interest" description="Disordered" evidence="1">
    <location>
        <begin position="176"/>
        <end position="239"/>
    </location>
</feature>
<reference evidence="3 4" key="1">
    <citation type="submission" date="2015-12" db="EMBL/GenBank/DDBJ databases">
        <title>Draft genome sequence of Moniliophthora roreri, the causal agent of frosty pod rot of cacao.</title>
        <authorList>
            <person name="Aime M.C."/>
            <person name="Diaz-Valderrama J.R."/>
            <person name="Kijpornyongpan T."/>
            <person name="Phillips-Mora W."/>
        </authorList>
    </citation>
    <scope>NUCLEOTIDE SEQUENCE [LARGE SCALE GENOMIC DNA]</scope>
    <source>
        <strain evidence="3 4">MCA 2952</strain>
    </source>
</reference>
<dbReference type="EMBL" id="LATX01002367">
    <property type="protein sequence ID" value="KTB30768.1"/>
    <property type="molecule type" value="Genomic_DNA"/>
</dbReference>
<dbReference type="eggNOG" id="ENOG502SR13">
    <property type="taxonomic scope" value="Eukaryota"/>
</dbReference>